<reference evidence="2" key="1">
    <citation type="submission" date="2014-11" db="EMBL/GenBank/DDBJ databases">
        <authorList>
            <person name="Otto D Thomas"/>
            <person name="Naeem Raeece"/>
        </authorList>
    </citation>
    <scope>NUCLEOTIDE SEQUENCE</scope>
</reference>
<keyword evidence="1" id="KW-0732">Signal</keyword>
<protein>
    <recommendedName>
        <fullName evidence="3">Cytochrome P450</fullName>
    </recommendedName>
</protein>
<dbReference type="EMBL" id="CDMZ01001739">
    <property type="protein sequence ID" value="CEM36907.1"/>
    <property type="molecule type" value="Genomic_DNA"/>
</dbReference>
<dbReference type="GO" id="GO:0004497">
    <property type="term" value="F:monooxygenase activity"/>
    <property type="evidence" value="ECO:0007669"/>
    <property type="project" value="InterPro"/>
</dbReference>
<name>A0A0G4H028_9ALVE</name>
<dbReference type="InterPro" id="IPR036396">
    <property type="entry name" value="Cyt_P450_sf"/>
</dbReference>
<proteinExistence type="predicted"/>
<sequence length="486" mass="55131">MRAVFLSLSAFLSLSVCKCFIAPSLQKPQGKRTRPVPSRQINRLSSVSSELTALSAEKDETPLPPGDVSFLSSLKFLFQFLLIPFWKLLARKRSKYGPLLMLRAGPTRQVWIGNWDLLEKVYGLKECAARSELEGRPFGDFLFRVENPEEAARIREKQFGWLQKNLVGGKNHQKMIEEGMKPLYSRIPTETATEWPHEDVSDNIYRILIGCLWGNLYSLTEVELKELRQLLNEFLAIRFKMDRKKKQRDEVSAGIRRVIQKGLTNAGHTSEETEQILLPLTVATSVGGADVLPTLFQWIMLVCACVPERQERLRNLSKPEDIVSEIYKIIRRCPYSVALGPPRRCLEDVEIDLDSLNIPEGERKASGTVKIPKGAMLFAMHPTVVDGAGCKYGEVAEDDYGRVAFGSGLRSCVGKSVVDTLLPLMVKEFLQHYSVSLSVGRDWEKANEWRRWFDERDPGKVKTKQRGMLLAPYKTPELVFSSRGRP</sequence>
<dbReference type="GO" id="GO:0016705">
    <property type="term" value="F:oxidoreductase activity, acting on paired donors, with incorporation or reduction of molecular oxygen"/>
    <property type="evidence" value="ECO:0007669"/>
    <property type="project" value="InterPro"/>
</dbReference>
<feature type="chain" id="PRO_5005191252" description="Cytochrome P450" evidence="1">
    <location>
        <begin position="20"/>
        <end position="486"/>
    </location>
</feature>
<dbReference type="PRINTS" id="PR00463">
    <property type="entry name" value="EP450I"/>
</dbReference>
<evidence type="ECO:0008006" key="3">
    <source>
        <dbReference type="Google" id="ProtNLM"/>
    </source>
</evidence>
<dbReference type="InterPro" id="IPR017972">
    <property type="entry name" value="Cyt_P450_CS"/>
</dbReference>
<dbReference type="GO" id="GO:0005506">
    <property type="term" value="F:iron ion binding"/>
    <property type="evidence" value="ECO:0007669"/>
    <property type="project" value="InterPro"/>
</dbReference>
<dbReference type="AlphaFoldDB" id="A0A0G4H028"/>
<dbReference type="InterPro" id="IPR002401">
    <property type="entry name" value="Cyt_P450_E_grp-I"/>
</dbReference>
<evidence type="ECO:0000256" key="1">
    <source>
        <dbReference type="SAM" id="SignalP"/>
    </source>
</evidence>
<feature type="signal peptide" evidence="1">
    <location>
        <begin position="1"/>
        <end position="19"/>
    </location>
</feature>
<accession>A0A0G4H028</accession>
<organism evidence="2">
    <name type="scientific">Chromera velia CCMP2878</name>
    <dbReference type="NCBI Taxonomy" id="1169474"/>
    <lineage>
        <taxon>Eukaryota</taxon>
        <taxon>Sar</taxon>
        <taxon>Alveolata</taxon>
        <taxon>Colpodellida</taxon>
        <taxon>Chromeraceae</taxon>
        <taxon>Chromera</taxon>
    </lineage>
</organism>
<dbReference type="GO" id="GO:0020037">
    <property type="term" value="F:heme binding"/>
    <property type="evidence" value="ECO:0007669"/>
    <property type="project" value="InterPro"/>
</dbReference>
<evidence type="ECO:0000313" key="2">
    <source>
        <dbReference type="EMBL" id="CEM36907.1"/>
    </source>
</evidence>
<dbReference type="SUPFAM" id="SSF48264">
    <property type="entry name" value="Cytochrome P450"/>
    <property type="match status" value="1"/>
</dbReference>
<dbReference type="PROSITE" id="PS00086">
    <property type="entry name" value="CYTOCHROME_P450"/>
    <property type="match status" value="1"/>
</dbReference>
<dbReference type="VEuPathDB" id="CryptoDB:Cvel_24139"/>
<dbReference type="Gene3D" id="1.10.630.10">
    <property type="entry name" value="Cytochrome P450"/>
    <property type="match status" value="1"/>
</dbReference>
<gene>
    <name evidence="2" type="ORF">Cvel_24139</name>
</gene>